<protein>
    <submittedName>
        <fullName evidence="1">Uncharacterized protein</fullName>
    </submittedName>
</protein>
<proteinExistence type="predicted"/>
<evidence type="ECO:0000313" key="1">
    <source>
        <dbReference type="EMBL" id="KAF1746930.1"/>
    </source>
</evidence>
<dbReference type="GeneID" id="9809478"/>
<comment type="caution">
    <text evidence="1">The sequence shown here is derived from an EMBL/GenBank/DDBJ whole genome shotgun (WGS) entry which is preliminary data.</text>
</comment>
<dbReference type="CTD" id="9809478"/>
<dbReference type="EMBL" id="WUAV01000006">
    <property type="protein sequence ID" value="KAF1746930.1"/>
    <property type="molecule type" value="Genomic_DNA"/>
</dbReference>
<dbReference type="RefSeq" id="XP_053578939.1">
    <property type="nucleotide sequence ID" value="XM_053735373.1"/>
</dbReference>
<name>A0A6A5FW71_CAERE</name>
<dbReference type="KEGG" id="crq:GCK72_023388"/>
<evidence type="ECO:0000313" key="2">
    <source>
        <dbReference type="Proteomes" id="UP000483820"/>
    </source>
</evidence>
<dbReference type="Proteomes" id="UP000483820">
    <property type="component" value="Chromosome X"/>
</dbReference>
<accession>A0A6A5FW71</accession>
<dbReference type="AlphaFoldDB" id="A0A6A5FW71"/>
<organism evidence="1 2">
    <name type="scientific">Caenorhabditis remanei</name>
    <name type="common">Caenorhabditis vulgaris</name>
    <dbReference type="NCBI Taxonomy" id="31234"/>
    <lineage>
        <taxon>Eukaryota</taxon>
        <taxon>Metazoa</taxon>
        <taxon>Ecdysozoa</taxon>
        <taxon>Nematoda</taxon>
        <taxon>Chromadorea</taxon>
        <taxon>Rhabditida</taxon>
        <taxon>Rhabditina</taxon>
        <taxon>Rhabditomorpha</taxon>
        <taxon>Rhabditoidea</taxon>
        <taxon>Rhabditidae</taxon>
        <taxon>Peloderinae</taxon>
        <taxon>Caenorhabditis</taxon>
    </lineage>
</organism>
<sequence>MIQLENFANLESTILDEMTEIRLIQSRKEKLDSKFHALIGCLSKTEREDRRAARYVQLYLSALLLEESNSVYEDLVLYKTETFDKQWEIKEIQKKTLENQLQLFDEYSTKKHIADPTVYHIELSQYRASEEKLDDIKIMEKRENLDVLFAELCRDWVLPPDASQTLAEDVCQYTGEMKNRKDQSMSEYSNLLISNMKILADKTKKQKK</sequence>
<reference evidence="1 2" key="1">
    <citation type="submission" date="2019-12" db="EMBL/GenBank/DDBJ databases">
        <title>Chromosome-level assembly of the Caenorhabditis remanei genome.</title>
        <authorList>
            <person name="Teterina A.A."/>
            <person name="Willis J.H."/>
            <person name="Phillips P.C."/>
        </authorList>
    </citation>
    <scope>NUCLEOTIDE SEQUENCE [LARGE SCALE GENOMIC DNA]</scope>
    <source>
        <strain evidence="1 2">PX506</strain>
        <tissue evidence="1">Whole organism</tissue>
    </source>
</reference>
<gene>
    <name evidence="1" type="ORF">GCK72_023388</name>
</gene>